<dbReference type="AlphaFoldDB" id="A0A0P9GPV0"/>
<protein>
    <submittedName>
        <fullName evidence="1">Uncharacterized protein</fullName>
    </submittedName>
</protein>
<accession>A0A0P9GPV0</accession>
<evidence type="ECO:0000313" key="2">
    <source>
        <dbReference type="Proteomes" id="UP000050482"/>
    </source>
</evidence>
<dbReference type="PATRIC" id="fig|471514.4.peg.4012"/>
<dbReference type="RefSeq" id="WP_054970200.1">
    <property type="nucleotide sequence ID" value="NZ_LJCO01000070.1"/>
</dbReference>
<reference evidence="1 2" key="1">
    <citation type="submission" date="2015-09" db="EMBL/GenBank/DDBJ databases">
        <title>Draft genome sequence of Alicyclobacillus ferrooxydans DSM 22381.</title>
        <authorList>
            <person name="Hemp J."/>
        </authorList>
    </citation>
    <scope>NUCLEOTIDE SEQUENCE [LARGE SCALE GENOMIC DNA]</scope>
    <source>
        <strain evidence="1 2">TC-34</strain>
    </source>
</reference>
<organism evidence="1 2">
    <name type="scientific">Alicyclobacillus ferrooxydans</name>
    <dbReference type="NCBI Taxonomy" id="471514"/>
    <lineage>
        <taxon>Bacteria</taxon>
        <taxon>Bacillati</taxon>
        <taxon>Bacillota</taxon>
        <taxon>Bacilli</taxon>
        <taxon>Bacillales</taxon>
        <taxon>Alicyclobacillaceae</taxon>
        <taxon>Alicyclobacillus</taxon>
    </lineage>
</organism>
<dbReference type="EMBL" id="LJCO01000070">
    <property type="protein sequence ID" value="KPV42719.1"/>
    <property type="molecule type" value="Genomic_DNA"/>
</dbReference>
<proteinExistence type="predicted"/>
<gene>
    <name evidence="1" type="ORF">AN477_16120</name>
</gene>
<dbReference type="Proteomes" id="UP000050482">
    <property type="component" value="Unassembled WGS sequence"/>
</dbReference>
<evidence type="ECO:0000313" key="1">
    <source>
        <dbReference type="EMBL" id="KPV42719.1"/>
    </source>
</evidence>
<name>A0A0P9GPV0_9BACL</name>
<keyword evidence="2" id="KW-1185">Reference proteome</keyword>
<sequence length="70" mass="8211">MSVFDATECPKCGQTAFHRFPMAVAMPGVIKPKHGELKFEYNQSFIVRPYYCESCQYVEFKHEHQHDIEV</sequence>
<comment type="caution">
    <text evidence="1">The sequence shown here is derived from an EMBL/GenBank/DDBJ whole genome shotgun (WGS) entry which is preliminary data.</text>
</comment>